<dbReference type="Proteomes" id="UP000019426">
    <property type="component" value="Chromosome M2/40_rep1"/>
</dbReference>
<evidence type="ECO:0000313" key="1">
    <source>
        <dbReference type="EMBL" id="CDM67293.1"/>
    </source>
</evidence>
<dbReference type="STRING" id="1216932.CM240_0114"/>
<organism evidence="1 2">
    <name type="scientific">Clostridium bornimense</name>
    <dbReference type="NCBI Taxonomy" id="1216932"/>
    <lineage>
        <taxon>Bacteria</taxon>
        <taxon>Bacillati</taxon>
        <taxon>Bacillota</taxon>
        <taxon>Clostridia</taxon>
        <taxon>Eubacteriales</taxon>
        <taxon>Clostridiaceae</taxon>
        <taxon>Clostridium</taxon>
    </lineage>
</organism>
<name>W6RSS2_9CLOT</name>
<dbReference type="Pfam" id="PF13620">
    <property type="entry name" value="CarboxypepD_reg"/>
    <property type="match status" value="1"/>
</dbReference>
<accession>W6RSS2</accession>
<dbReference type="AlphaFoldDB" id="W6RSS2"/>
<dbReference type="PATRIC" id="fig|1216932.3.peg.100"/>
<gene>
    <name evidence="1" type="ORF">CM240_0114</name>
</gene>
<dbReference type="KEGG" id="clt:CM240_0114"/>
<dbReference type="SUPFAM" id="SSF49464">
    <property type="entry name" value="Carboxypeptidase regulatory domain-like"/>
    <property type="match status" value="1"/>
</dbReference>
<proteinExistence type="predicted"/>
<protein>
    <recommendedName>
        <fullName evidence="3">Carboxypeptidase regulatory-like domain-containing protein</fullName>
    </recommendedName>
</protein>
<dbReference type="EMBL" id="HG917868">
    <property type="protein sequence ID" value="CDM67293.1"/>
    <property type="molecule type" value="Genomic_DNA"/>
</dbReference>
<dbReference type="Gene3D" id="2.60.40.1120">
    <property type="entry name" value="Carboxypeptidase-like, regulatory domain"/>
    <property type="match status" value="1"/>
</dbReference>
<keyword evidence="2" id="KW-1185">Reference proteome</keyword>
<reference evidence="1 2" key="1">
    <citation type="submission" date="2013-11" db="EMBL/GenBank/DDBJ databases">
        <title>Complete genome sequence of Clostridum sp. M2/40.</title>
        <authorList>
            <person name="Wibberg D."/>
            <person name="Puehler A."/>
            <person name="Schlueter A."/>
        </authorList>
    </citation>
    <scope>NUCLEOTIDE SEQUENCE [LARGE SCALE GENOMIC DNA]</scope>
    <source>
        <strain evidence="2">M2/40</strain>
    </source>
</reference>
<sequence>MIAFILTVSISYGYFNAKVNISGSDGKKINSLHITNGNAKVEIDTSNSSWKCGGNNIDGSILNPTDGLDVSYEGVKIINKSNLTANMDLSLLFKGEKIGGTEEGKLNIPEDDIDVDDREDTAGFDLLVGDIDNLGFGYNNIDPFTQITPVHSLDVYPRYNDAQGTDRKMATTGFYNLIKRTKKGNLGNKWSSILYTAKPGISFGENGNWRTEQYKWPLVWDTKNPGGSCCFGGYFYEKEDGTWTKESKFYDDYWQIDTNKIGRLIEDNGEVFFDGYTNSTLGSKWSHWLNGVNWGDLQKVEPVKFVYSDKIEKGKKVSSATIQVMFDDVQPEPSEDFIEYKKNDGDWIVSAYSPKSTNKYQVTLEVEGNPDYPAVRVQEFEEIINNIDQHGPRANLVTFEVPKRLLKYIENGGDGLLLKVDDPRDGTIYTGMVNEDGSIVGKNYDGTEIKKGDIAGGDSYAIDFAKVIVNKDIDRSSNIKGKVTDKEGNPIKGAIITGSGIEGYVTTDANGEYFIEDVAPGQVILKVTHPSYNDRMCTIYHLNDNETVTLNIEMLPKGTKPIISAETKFTGNIIVNRYKEGSDTAIGEPISKEIKIVKSGEEYSIENTALKVEPGYYYKVDYKLKLVSQDKIDIIADNFKLKFDSSIKAKVTQENNPNWSESGT</sequence>
<evidence type="ECO:0000313" key="2">
    <source>
        <dbReference type="Proteomes" id="UP000019426"/>
    </source>
</evidence>
<dbReference type="InterPro" id="IPR008969">
    <property type="entry name" value="CarboxyPept-like_regulatory"/>
</dbReference>
<dbReference type="HOGENOM" id="CLU_441268_0_0_9"/>
<evidence type="ECO:0008006" key="3">
    <source>
        <dbReference type="Google" id="ProtNLM"/>
    </source>
</evidence>